<reference evidence="3 4" key="1">
    <citation type="submission" date="2013-11" db="EMBL/GenBank/DDBJ databases">
        <title>Opisthorchis viverrini - life in the bile duct.</title>
        <authorList>
            <person name="Young N.D."/>
            <person name="Nagarajan N."/>
            <person name="Lin S.J."/>
            <person name="Korhonen P.K."/>
            <person name="Jex A.R."/>
            <person name="Hall R.S."/>
            <person name="Safavi-Hemami H."/>
            <person name="Kaewkong W."/>
            <person name="Bertrand D."/>
            <person name="Gao S."/>
            <person name="Seet Q."/>
            <person name="Wongkham S."/>
            <person name="Teh B.T."/>
            <person name="Wongkham C."/>
            <person name="Intapan P.M."/>
            <person name="Maleewong W."/>
            <person name="Yang X."/>
            <person name="Hu M."/>
            <person name="Wang Z."/>
            <person name="Hofmann A."/>
            <person name="Sternberg P.W."/>
            <person name="Tan P."/>
            <person name="Wang J."/>
            <person name="Gasser R.B."/>
        </authorList>
    </citation>
    <scope>NUCLEOTIDE SEQUENCE [LARGE SCALE GENOMIC DNA]</scope>
</reference>
<evidence type="ECO:0000259" key="2">
    <source>
        <dbReference type="PROSITE" id="PS50279"/>
    </source>
</evidence>
<keyword evidence="1" id="KW-0732">Signal</keyword>
<keyword evidence="4" id="KW-1185">Reference proteome</keyword>
<dbReference type="InterPro" id="IPR036880">
    <property type="entry name" value="Kunitz_BPTI_sf"/>
</dbReference>
<dbReference type="AlphaFoldDB" id="A0A074ZUU1"/>
<dbReference type="InterPro" id="IPR002223">
    <property type="entry name" value="Kunitz_BPTI"/>
</dbReference>
<dbReference type="GO" id="GO:0004867">
    <property type="term" value="F:serine-type endopeptidase inhibitor activity"/>
    <property type="evidence" value="ECO:0007669"/>
    <property type="project" value="InterPro"/>
</dbReference>
<dbReference type="RefSeq" id="XP_009177279.1">
    <property type="nucleotide sequence ID" value="XM_009179015.1"/>
</dbReference>
<organism evidence="3 4">
    <name type="scientific">Opisthorchis viverrini</name>
    <name type="common">Southeast Asian liver fluke</name>
    <dbReference type="NCBI Taxonomy" id="6198"/>
    <lineage>
        <taxon>Eukaryota</taxon>
        <taxon>Metazoa</taxon>
        <taxon>Spiralia</taxon>
        <taxon>Lophotrochozoa</taxon>
        <taxon>Platyhelminthes</taxon>
        <taxon>Trematoda</taxon>
        <taxon>Digenea</taxon>
        <taxon>Opisthorchiida</taxon>
        <taxon>Opisthorchiata</taxon>
        <taxon>Opisthorchiidae</taxon>
        <taxon>Opisthorchis</taxon>
    </lineage>
</organism>
<dbReference type="SUPFAM" id="SSF57362">
    <property type="entry name" value="BPTI-like"/>
    <property type="match status" value="1"/>
</dbReference>
<dbReference type="Pfam" id="PF00014">
    <property type="entry name" value="Kunitz_BPTI"/>
    <property type="match status" value="1"/>
</dbReference>
<dbReference type="PROSITE" id="PS50279">
    <property type="entry name" value="BPTI_KUNITZ_2"/>
    <property type="match status" value="1"/>
</dbReference>
<name>A0A074ZUU1_OPIVI</name>
<evidence type="ECO:0000313" key="3">
    <source>
        <dbReference type="EMBL" id="KER18974.1"/>
    </source>
</evidence>
<proteinExistence type="predicted"/>
<dbReference type="GeneID" id="20329886"/>
<protein>
    <recommendedName>
        <fullName evidence="2">BPTI/Kunitz inhibitor domain-containing protein</fullName>
    </recommendedName>
</protein>
<evidence type="ECO:0000256" key="1">
    <source>
        <dbReference type="SAM" id="SignalP"/>
    </source>
</evidence>
<dbReference type="Proteomes" id="UP000054324">
    <property type="component" value="Unassembled WGS sequence"/>
</dbReference>
<feature type="chain" id="PRO_5001704306" description="BPTI/Kunitz inhibitor domain-containing protein" evidence="1">
    <location>
        <begin position="19"/>
        <end position="84"/>
    </location>
</feature>
<dbReference type="EMBL" id="KL597413">
    <property type="protein sequence ID" value="KER18974.1"/>
    <property type="molecule type" value="Genomic_DNA"/>
</dbReference>
<dbReference type="Gene3D" id="4.10.410.10">
    <property type="entry name" value="Pancreatic trypsin inhibitor Kunitz domain"/>
    <property type="match status" value="1"/>
</dbReference>
<dbReference type="CTD" id="20329886"/>
<accession>A0A074ZUU1</accession>
<dbReference type="OrthoDB" id="5852179at2759"/>
<dbReference type="SMART" id="SM00131">
    <property type="entry name" value="KU"/>
    <property type="match status" value="1"/>
</dbReference>
<feature type="signal peptide" evidence="1">
    <location>
        <begin position="1"/>
        <end position="18"/>
    </location>
</feature>
<evidence type="ECO:0000313" key="4">
    <source>
        <dbReference type="Proteomes" id="UP000054324"/>
    </source>
</evidence>
<feature type="domain" description="BPTI/Kunitz inhibitor" evidence="2">
    <location>
        <begin position="27"/>
        <end position="77"/>
    </location>
</feature>
<dbReference type="KEGG" id="ovi:T265_15721"/>
<sequence>MQYKLFLLLIVAPLLCNTFPTQPKDICLHQKDTGFCHVNSITKYYYDNRQKKCLTYKDRCGTSKNRFDSYDQCYKQCSHLMNTH</sequence>
<gene>
    <name evidence="3" type="ORF">T265_15721</name>
</gene>